<keyword evidence="6" id="KW-0560">Oxidoreductase</keyword>
<feature type="domain" description="Acyl-CoA dehydrogenase/oxidase C-terminal" evidence="7">
    <location>
        <begin position="443"/>
        <end position="538"/>
    </location>
</feature>
<dbReference type="PANTHER" id="PTHR43884">
    <property type="entry name" value="ACYL-COA DEHYDROGENASE"/>
    <property type="match status" value="1"/>
</dbReference>
<comment type="subunit">
    <text evidence="3">Homotetramer.</text>
</comment>
<dbReference type="InterPro" id="IPR036250">
    <property type="entry name" value="AcylCo_DH-like_C"/>
</dbReference>
<dbReference type="InterPro" id="IPR013786">
    <property type="entry name" value="AcylCoA_DH/ox_N"/>
</dbReference>
<dbReference type="InterPro" id="IPR009075">
    <property type="entry name" value="AcylCo_DH/oxidase_C"/>
</dbReference>
<dbReference type="Gene3D" id="1.20.140.10">
    <property type="entry name" value="Butyryl-CoA Dehydrogenase, subunit A, domain 3"/>
    <property type="match status" value="2"/>
</dbReference>
<keyword evidence="5 6" id="KW-0274">FAD</keyword>
<sequence>MPGSTPHDSAPVLRGLDSESRQMVADMIRQLGQRLLSRDKILEFDKKDIFPEAEIRELLSPDIGLQLLFIPEAYGGMGGGARDSCLATREMSKICLGVATAFFAIQLGADPLIVGGTREQKEKWLGAIAGGDCLVSYAVTEPGAGSNLAALQTSAEPVEDDSGNIKGYRINGNKQFISTGGYSDFITLLANTPEGPTFFVVEKDAEGFSRGKGEEKHGIRSSNTSPLSFSDVFVPVENLIGGVPGKGLKQSNAVFGYTRLMVASMALGAGEAALDIVIPYAAQRRQFGSFLSEKQGYTHKLVVPHAVRLAAADAYCDEIALRLDSGEKDLQTEGSIAKYFASEAANQTADDAIQALGGYGYIAEYGVEKIKRDVKITCIYEGTSEIQQNIISVFRWKKTRKTKGAFYEGIASEMKAAAGSGKDLGAESFALAAAALNPVIEKVQKARLTRSQHVMFALADMMTHVEVGAALARKAAALMDAGDPDAEKTRLMSRIFAAETARTVCEKTLEILSGSGAFSKDEVSAFLKSVSYDDMILGQAGVIQDMDALADILFGRRHGG</sequence>
<evidence type="ECO:0000256" key="2">
    <source>
        <dbReference type="ARBA" id="ARBA00009347"/>
    </source>
</evidence>
<dbReference type="GO" id="GO:0050660">
    <property type="term" value="F:flavin adenine dinucleotide binding"/>
    <property type="evidence" value="ECO:0007669"/>
    <property type="project" value="InterPro"/>
</dbReference>
<feature type="domain" description="Acyl-CoA dehydrogenase/oxidase N-terminal" evidence="9">
    <location>
        <begin position="18"/>
        <end position="132"/>
    </location>
</feature>
<dbReference type="EMBL" id="CAACVI010000050">
    <property type="protein sequence ID" value="VEN75210.1"/>
    <property type="molecule type" value="Genomic_DNA"/>
</dbReference>
<dbReference type="InterPro" id="IPR046373">
    <property type="entry name" value="Acyl-CoA_Oxase/DH_mid-dom_sf"/>
</dbReference>
<name>A0A484HLV3_9BACT</name>
<feature type="domain" description="Acyl-CoA oxidase/dehydrogenase middle" evidence="8">
    <location>
        <begin position="137"/>
        <end position="232"/>
    </location>
</feature>
<dbReference type="AlphaFoldDB" id="A0A484HLV3"/>
<dbReference type="Pfam" id="PF00441">
    <property type="entry name" value="Acyl-CoA_dh_1"/>
    <property type="match status" value="2"/>
</dbReference>
<dbReference type="PROSITE" id="PS00073">
    <property type="entry name" value="ACYL_COA_DH_2"/>
    <property type="match status" value="1"/>
</dbReference>
<dbReference type="Gene3D" id="2.40.110.10">
    <property type="entry name" value="Butyryl-CoA Dehydrogenase, subunit A, domain 2"/>
    <property type="match status" value="1"/>
</dbReference>
<evidence type="ECO:0000259" key="8">
    <source>
        <dbReference type="Pfam" id="PF02770"/>
    </source>
</evidence>
<reference evidence="10" key="1">
    <citation type="submission" date="2019-01" db="EMBL/GenBank/DDBJ databases">
        <authorList>
            <consortium name="Genoscope - CEA"/>
            <person name="William W."/>
        </authorList>
    </citation>
    <scope>NUCLEOTIDE SEQUENCE</scope>
    <source>
        <strain evidence="10">CR-1</strain>
    </source>
</reference>
<comment type="cofactor">
    <cofactor evidence="1 6">
        <name>FAD</name>
        <dbReference type="ChEBI" id="CHEBI:57692"/>
    </cofactor>
</comment>
<organism evidence="10">
    <name type="scientific">uncultured Desulfobacteraceae bacterium</name>
    <dbReference type="NCBI Taxonomy" id="218296"/>
    <lineage>
        <taxon>Bacteria</taxon>
        <taxon>Pseudomonadati</taxon>
        <taxon>Thermodesulfobacteriota</taxon>
        <taxon>Desulfobacteria</taxon>
        <taxon>Desulfobacterales</taxon>
        <taxon>Desulfobacteraceae</taxon>
        <taxon>environmental samples</taxon>
    </lineage>
</organism>
<evidence type="ECO:0000256" key="5">
    <source>
        <dbReference type="ARBA" id="ARBA00022827"/>
    </source>
</evidence>
<dbReference type="InterPro" id="IPR037069">
    <property type="entry name" value="AcylCoA_DH/ox_N_sf"/>
</dbReference>
<evidence type="ECO:0000256" key="6">
    <source>
        <dbReference type="RuleBase" id="RU362125"/>
    </source>
</evidence>
<dbReference type="InterPro" id="IPR006089">
    <property type="entry name" value="Acyl-CoA_DH_CS"/>
</dbReference>
<dbReference type="Pfam" id="PF02770">
    <property type="entry name" value="Acyl-CoA_dh_M"/>
    <property type="match status" value="1"/>
</dbReference>
<protein>
    <submittedName>
        <fullName evidence="10">Acyl-CoA dehydrogenase</fullName>
    </submittedName>
</protein>
<evidence type="ECO:0000259" key="7">
    <source>
        <dbReference type="Pfam" id="PF00441"/>
    </source>
</evidence>
<keyword evidence="4 6" id="KW-0285">Flavoprotein</keyword>
<evidence type="ECO:0000259" key="9">
    <source>
        <dbReference type="Pfam" id="PF02771"/>
    </source>
</evidence>
<evidence type="ECO:0000313" key="10">
    <source>
        <dbReference type="EMBL" id="VEN75210.1"/>
    </source>
</evidence>
<accession>A0A484HLV3</accession>
<feature type="domain" description="Acyl-CoA dehydrogenase/oxidase C-terminal" evidence="7">
    <location>
        <begin position="245"/>
        <end position="391"/>
    </location>
</feature>
<dbReference type="SUPFAM" id="SSF47203">
    <property type="entry name" value="Acyl-CoA dehydrogenase C-terminal domain-like"/>
    <property type="match status" value="2"/>
</dbReference>
<dbReference type="SUPFAM" id="SSF56645">
    <property type="entry name" value="Acyl-CoA dehydrogenase NM domain-like"/>
    <property type="match status" value="1"/>
</dbReference>
<dbReference type="Pfam" id="PF02771">
    <property type="entry name" value="Acyl-CoA_dh_N"/>
    <property type="match status" value="1"/>
</dbReference>
<dbReference type="InterPro" id="IPR009100">
    <property type="entry name" value="AcylCoA_DH/oxidase_NM_dom_sf"/>
</dbReference>
<dbReference type="GO" id="GO:0003995">
    <property type="term" value="F:acyl-CoA dehydrogenase activity"/>
    <property type="evidence" value="ECO:0007669"/>
    <property type="project" value="InterPro"/>
</dbReference>
<evidence type="ECO:0000256" key="1">
    <source>
        <dbReference type="ARBA" id="ARBA00001974"/>
    </source>
</evidence>
<evidence type="ECO:0000256" key="4">
    <source>
        <dbReference type="ARBA" id="ARBA00022630"/>
    </source>
</evidence>
<comment type="similarity">
    <text evidence="2 6">Belongs to the acyl-CoA dehydrogenase family.</text>
</comment>
<gene>
    <name evidence="10" type="ORF">EPICR_70051</name>
</gene>
<dbReference type="PANTHER" id="PTHR43884:SF12">
    <property type="entry name" value="ISOVALERYL-COA DEHYDROGENASE, MITOCHONDRIAL-RELATED"/>
    <property type="match status" value="1"/>
</dbReference>
<dbReference type="InterPro" id="IPR006091">
    <property type="entry name" value="Acyl-CoA_Oxase/DH_mid-dom"/>
</dbReference>
<dbReference type="Gene3D" id="1.10.540.10">
    <property type="entry name" value="Acyl-CoA dehydrogenase/oxidase, N-terminal domain"/>
    <property type="match status" value="1"/>
</dbReference>
<dbReference type="FunFam" id="1.20.140.10:FF:000004">
    <property type="entry name" value="Acyl-CoA dehydrogenase FadE25"/>
    <property type="match status" value="1"/>
</dbReference>
<proteinExistence type="inferred from homology"/>
<evidence type="ECO:0000256" key="3">
    <source>
        <dbReference type="ARBA" id="ARBA00011881"/>
    </source>
</evidence>